<sequence>MAHQPEGSNPRNPIVTAGCKDTNFNPVPPTSTSSDEPENNHIQSQLLYPAAPFGALYQEFHKPSTPRFSRGFFLVARTTKAKNWPWQFAKEPPITNSHYLPVYLPGPAPIALELSIHTHTEGAVIYTGFSSKIIDESMTKEITGRCFSFAEPSAEELFMPRIRVGDGRDSILQLNVWNLHISRCNADNLTGDTKELRQSERHSMVIIQWYHGENVQVQ</sequence>
<feature type="compositionally biased region" description="Polar residues" evidence="1">
    <location>
        <begin position="22"/>
        <end position="40"/>
    </location>
</feature>
<dbReference type="AlphaFoldDB" id="A0A067QAN9"/>
<accession>A0A067QAN9</accession>
<keyword evidence="3" id="KW-1185">Reference proteome</keyword>
<dbReference type="InParanoid" id="A0A067QAN9"/>
<evidence type="ECO:0000313" key="2">
    <source>
        <dbReference type="EMBL" id="KDQ64128.1"/>
    </source>
</evidence>
<evidence type="ECO:0000313" key="3">
    <source>
        <dbReference type="Proteomes" id="UP000027265"/>
    </source>
</evidence>
<name>A0A067QAN9_9AGAM</name>
<feature type="region of interest" description="Disordered" evidence="1">
    <location>
        <begin position="1"/>
        <end position="40"/>
    </location>
</feature>
<feature type="compositionally biased region" description="Polar residues" evidence="1">
    <location>
        <begin position="1"/>
        <end position="11"/>
    </location>
</feature>
<dbReference type="EMBL" id="KL197709">
    <property type="protein sequence ID" value="KDQ64128.1"/>
    <property type="molecule type" value="Genomic_DNA"/>
</dbReference>
<organism evidence="2 3">
    <name type="scientific">Jaapia argillacea MUCL 33604</name>
    <dbReference type="NCBI Taxonomy" id="933084"/>
    <lineage>
        <taxon>Eukaryota</taxon>
        <taxon>Fungi</taxon>
        <taxon>Dikarya</taxon>
        <taxon>Basidiomycota</taxon>
        <taxon>Agaricomycotina</taxon>
        <taxon>Agaricomycetes</taxon>
        <taxon>Agaricomycetidae</taxon>
        <taxon>Jaapiales</taxon>
        <taxon>Jaapiaceae</taxon>
        <taxon>Jaapia</taxon>
    </lineage>
</organism>
<evidence type="ECO:0000256" key="1">
    <source>
        <dbReference type="SAM" id="MobiDB-lite"/>
    </source>
</evidence>
<dbReference type="HOGENOM" id="CLU_1267055_0_0_1"/>
<gene>
    <name evidence="2" type="ORF">JAAARDRAFT_43314</name>
</gene>
<reference evidence="3" key="1">
    <citation type="journal article" date="2014" name="Proc. Natl. Acad. Sci. U.S.A.">
        <title>Extensive sampling of basidiomycete genomes demonstrates inadequacy of the white-rot/brown-rot paradigm for wood decay fungi.</title>
        <authorList>
            <person name="Riley R."/>
            <person name="Salamov A.A."/>
            <person name="Brown D.W."/>
            <person name="Nagy L.G."/>
            <person name="Floudas D."/>
            <person name="Held B.W."/>
            <person name="Levasseur A."/>
            <person name="Lombard V."/>
            <person name="Morin E."/>
            <person name="Otillar R."/>
            <person name="Lindquist E.A."/>
            <person name="Sun H."/>
            <person name="LaButti K.M."/>
            <person name="Schmutz J."/>
            <person name="Jabbour D."/>
            <person name="Luo H."/>
            <person name="Baker S.E."/>
            <person name="Pisabarro A.G."/>
            <person name="Walton J.D."/>
            <person name="Blanchette R.A."/>
            <person name="Henrissat B."/>
            <person name="Martin F."/>
            <person name="Cullen D."/>
            <person name="Hibbett D.S."/>
            <person name="Grigoriev I.V."/>
        </authorList>
    </citation>
    <scope>NUCLEOTIDE SEQUENCE [LARGE SCALE GENOMIC DNA]</scope>
    <source>
        <strain evidence="3">MUCL 33604</strain>
    </source>
</reference>
<proteinExistence type="predicted"/>
<dbReference type="Proteomes" id="UP000027265">
    <property type="component" value="Unassembled WGS sequence"/>
</dbReference>
<protein>
    <submittedName>
        <fullName evidence="2">Uncharacterized protein</fullName>
    </submittedName>
</protein>